<evidence type="ECO:0000259" key="2">
    <source>
        <dbReference type="Pfam" id="PF14616"/>
    </source>
</evidence>
<gene>
    <name evidence="3" type="ORF">B0H15DRAFT_1006675</name>
</gene>
<dbReference type="PANTHER" id="PTHR28125">
    <property type="entry name" value="MEIOTIC EXPRESSION UP-REGULATED PROTEIN 26"/>
    <property type="match status" value="1"/>
</dbReference>
<dbReference type="PANTHER" id="PTHR28125:SF2">
    <property type="entry name" value="MEIOTIC EXPRESSION UP-REGULATED PROTEIN 26"/>
    <property type="match status" value="1"/>
</dbReference>
<feature type="compositionally biased region" description="Pro residues" evidence="1">
    <location>
        <begin position="277"/>
        <end position="294"/>
    </location>
</feature>
<reference evidence="3" key="1">
    <citation type="submission" date="2023-03" db="EMBL/GenBank/DDBJ databases">
        <title>Massive genome expansion in bonnet fungi (Mycena s.s.) driven by repeated elements and novel gene families across ecological guilds.</title>
        <authorList>
            <consortium name="Lawrence Berkeley National Laboratory"/>
            <person name="Harder C.B."/>
            <person name="Miyauchi S."/>
            <person name="Viragh M."/>
            <person name="Kuo A."/>
            <person name="Thoen E."/>
            <person name="Andreopoulos B."/>
            <person name="Lu D."/>
            <person name="Skrede I."/>
            <person name="Drula E."/>
            <person name="Henrissat B."/>
            <person name="Morin E."/>
            <person name="Kohler A."/>
            <person name="Barry K."/>
            <person name="LaButti K."/>
            <person name="Morin E."/>
            <person name="Salamov A."/>
            <person name="Lipzen A."/>
            <person name="Mereny Z."/>
            <person name="Hegedus B."/>
            <person name="Baldrian P."/>
            <person name="Stursova M."/>
            <person name="Weitz H."/>
            <person name="Taylor A."/>
            <person name="Grigoriev I.V."/>
            <person name="Nagy L.G."/>
            <person name="Martin F."/>
            <person name="Kauserud H."/>
        </authorList>
    </citation>
    <scope>NUCLEOTIDE SEQUENCE</scope>
    <source>
        <strain evidence="3">CBHHK173m</strain>
    </source>
</reference>
<dbReference type="Pfam" id="PF14616">
    <property type="entry name" value="Rua1_C"/>
    <property type="match status" value="1"/>
</dbReference>
<dbReference type="InterPro" id="IPR028012">
    <property type="entry name" value="Rua1_C"/>
</dbReference>
<name>A0AAD6XFP4_9AGAR</name>
<dbReference type="EMBL" id="JARJCN010000086">
    <property type="protein sequence ID" value="KAJ7076021.1"/>
    <property type="molecule type" value="Genomic_DNA"/>
</dbReference>
<evidence type="ECO:0000313" key="4">
    <source>
        <dbReference type="Proteomes" id="UP001222325"/>
    </source>
</evidence>
<feature type="compositionally biased region" description="Polar residues" evidence="1">
    <location>
        <begin position="338"/>
        <end position="352"/>
    </location>
</feature>
<protein>
    <recommendedName>
        <fullName evidence="2">Transcription regulator Rua1 C-terminal domain-containing protein</fullName>
    </recommendedName>
</protein>
<dbReference type="Proteomes" id="UP001222325">
    <property type="component" value="Unassembled WGS sequence"/>
</dbReference>
<sequence length="562" mass="62451">MSNLENAPIPSTMQPDSDLWNSPAFCDSHPHAGFQYDSEQEYIMELQYPHIQTPDLQSTHASSHQHNRNMPLSSNAFLSITANHAQSPALFKLPELSPFRDQASNEFDTRQAADRPANSFEPALRTPANFSISPQAFKDAVTPFGDNYQLADDWIVSGSYVSPVIRAQYIKKQPSTLLSASPIASFIDRLQTHSLSSPPDPLILPRHTKHSSLSLLPLLSPYKPDCRSSKKENIIHKPKLSSLTYASSSISRRPIQPQARLLKAPLTPHRSSYTPLPISPLTPLTPSPPTPPSPGSCVMGTLSLPDPAGRKRRLSMSESPTIRVKRTRYELREAGPLNGSTSDSQPSPSIQSTFSTRLLPAHILVNTEFPLFYRRFPSSSYFCPIGSSSPCTVFGMPHPGGAYNPPRDIFDLYTPRFVKGRGVDKMGLCPICIEQSERGGEGKKVWLAMKFSAFKCYHMQYQHGIAASTGRPLSPPIDFRIVTRPFPKKKERAEVKQGKCHKCQNWITIETVKDMDVKVKELIWWKHAVACHGTSVLTGEGAVFEEDSVYDVLGKMTADTRT</sequence>
<feature type="region of interest" description="Disordered" evidence="1">
    <location>
        <begin position="333"/>
        <end position="352"/>
    </location>
</feature>
<evidence type="ECO:0000313" key="3">
    <source>
        <dbReference type="EMBL" id="KAJ7076021.1"/>
    </source>
</evidence>
<feature type="region of interest" description="Disordered" evidence="1">
    <location>
        <begin position="264"/>
        <end position="320"/>
    </location>
</feature>
<keyword evidence="4" id="KW-1185">Reference proteome</keyword>
<organism evidence="3 4">
    <name type="scientific">Mycena belliarum</name>
    <dbReference type="NCBI Taxonomy" id="1033014"/>
    <lineage>
        <taxon>Eukaryota</taxon>
        <taxon>Fungi</taxon>
        <taxon>Dikarya</taxon>
        <taxon>Basidiomycota</taxon>
        <taxon>Agaricomycotina</taxon>
        <taxon>Agaricomycetes</taxon>
        <taxon>Agaricomycetidae</taxon>
        <taxon>Agaricales</taxon>
        <taxon>Marasmiineae</taxon>
        <taxon>Mycenaceae</taxon>
        <taxon>Mycena</taxon>
    </lineage>
</organism>
<accession>A0AAD6XFP4</accession>
<comment type="caution">
    <text evidence="3">The sequence shown here is derived from an EMBL/GenBank/DDBJ whole genome shotgun (WGS) entry which is preliminary data.</text>
</comment>
<dbReference type="AlphaFoldDB" id="A0AAD6XFP4"/>
<feature type="domain" description="Transcription regulator Rua1 C-terminal" evidence="2">
    <location>
        <begin position="408"/>
        <end position="532"/>
    </location>
</feature>
<evidence type="ECO:0000256" key="1">
    <source>
        <dbReference type="SAM" id="MobiDB-lite"/>
    </source>
</evidence>
<proteinExistence type="predicted"/>